<evidence type="ECO:0000256" key="7">
    <source>
        <dbReference type="ARBA" id="ARBA00023065"/>
    </source>
</evidence>
<evidence type="ECO:0000256" key="5">
    <source>
        <dbReference type="ARBA" id="ARBA00022692"/>
    </source>
</evidence>
<evidence type="ECO:0000313" key="12">
    <source>
        <dbReference type="Proteomes" id="UP000308978"/>
    </source>
</evidence>
<evidence type="ECO:0000256" key="9">
    <source>
        <dbReference type="SAM" id="Phobius"/>
    </source>
</evidence>
<feature type="domain" description="Cation/H+ exchanger transmembrane" evidence="10">
    <location>
        <begin position="13"/>
        <end position="382"/>
    </location>
</feature>
<feature type="transmembrane region" description="Helical" evidence="9">
    <location>
        <begin position="89"/>
        <end position="107"/>
    </location>
</feature>
<protein>
    <submittedName>
        <fullName evidence="11">Cation:proton antiporter</fullName>
    </submittedName>
</protein>
<evidence type="ECO:0000259" key="10">
    <source>
        <dbReference type="Pfam" id="PF00999"/>
    </source>
</evidence>
<keyword evidence="3" id="KW-0813">Transport</keyword>
<feature type="transmembrane region" description="Helical" evidence="9">
    <location>
        <begin position="175"/>
        <end position="194"/>
    </location>
</feature>
<dbReference type="Pfam" id="PF00999">
    <property type="entry name" value="Na_H_Exchanger"/>
    <property type="match status" value="1"/>
</dbReference>
<dbReference type="AlphaFoldDB" id="A0A4S4G695"/>
<name>A0A4S4G695_9ACTN</name>
<reference evidence="11 12" key="1">
    <citation type="submission" date="2019-04" db="EMBL/GenBank/DDBJ databases">
        <title>Microbes associate with the intestines of laboratory mice.</title>
        <authorList>
            <person name="Navarre W."/>
            <person name="Wong E."/>
            <person name="Huang K.C."/>
            <person name="Tropini C."/>
            <person name="Ng K."/>
            <person name="Yu B."/>
        </authorList>
    </citation>
    <scope>NUCLEOTIDE SEQUENCE [LARGE SCALE GENOMIC DNA]</scope>
    <source>
        <strain evidence="11 12">NM80_B27</strain>
    </source>
</reference>
<evidence type="ECO:0000256" key="2">
    <source>
        <dbReference type="ARBA" id="ARBA00005551"/>
    </source>
</evidence>
<dbReference type="Proteomes" id="UP000308978">
    <property type="component" value="Unassembled WGS sequence"/>
</dbReference>
<keyword evidence="8 9" id="KW-0472">Membrane</keyword>
<evidence type="ECO:0000256" key="3">
    <source>
        <dbReference type="ARBA" id="ARBA00022448"/>
    </source>
</evidence>
<dbReference type="InterPro" id="IPR006153">
    <property type="entry name" value="Cation/H_exchanger_TM"/>
</dbReference>
<dbReference type="PANTHER" id="PTHR43562">
    <property type="entry name" value="NAPA-TYPE SODIUM/HYDROGEN ANTIPORTER"/>
    <property type="match status" value="1"/>
</dbReference>
<proteinExistence type="inferred from homology"/>
<dbReference type="EMBL" id="SSTJ01000002">
    <property type="protein sequence ID" value="THG38398.1"/>
    <property type="molecule type" value="Genomic_DNA"/>
</dbReference>
<dbReference type="PANTHER" id="PTHR43562:SF1">
    <property type="entry name" value="NA(+)_H(+) ANTIPORTER YJBQ-RELATED"/>
    <property type="match status" value="1"/>
</dbReference>
<feature type="transmembrane region" description="Helical" evidence="9">
    <location>
        <begin position="226"/>
        <end position="257"/>
    </location>
</feature>
<dbReference type="RefSeq" id="WP_136433206.1">
    <property type="nucleotide sequence ID" value="NZ_SSTJ01000002.1"/>
</dbReference>
<comment type="caution">
    <text evidence="11">The sequence shown here is derived from an EMBL/GenBank/DDBJ whole genome shotgun (WGS) entry which is preliminary data.</text>
</comment>
<evidence type="ECO:0000256" key="1">
    <source>
        <dbReference type="ARBA" id="ARBA00004141"/>
    </source>
</evidence>
<feature type="transmembrane region" description="Helical" evidence="9">
    <location>
        <begin position="365"/>
        <end position="385"/>
    </location>
</feature>
<organism evidence="11 12">
    <name type="scientific">Adlercreutzia caecimuris</name>
    <dbReference type="NCBI Taxonomy" id="671266"/>
    <lineage>
        <taxon>Bacteria</taxon>
        <taxon>Bacillati</taxon>
        <taxon>Actinomycetota</taxon>
        <taxon>Coriobacteriia</taxon>
        <taxon>Eggerthellales</taxon>
        <taxon>Eggerthellaceae</taxon>
        <taxon>Adlercreutzia</taxon>
    </lineage>
</organism>
<dbReference type="GO" id="GO:0016020">
    <property type="term" value="C:membrane"/>
    <property type="evidence" value="ECO:0007669"/>
    <property type="project" value="UniProtKB-SubCell"/>
</dbReference>
<keyword evidence="5 9" id="KW-0812">Transmembrane</keyword>
<keyword evidence="7" id="KW-0406">Ion transport</keyword>
<evidence type="ECO:0000256" key="8">
    <source>
        <dbReference type="ARBA" id="ARBA00023136"/>
    </source>
</evidence>
<evidence type="ECO:0000256" key="6">
    <source>
        <dbReference type="ARBA" id="ARBA00022989"/>
    </source>
</evidence>
<comment type="similarity">
    <text evidence="2">Belongs to the monovalent cation:proton antiporter 2 (CPA2) transporter (TC 2.A.37) family.</text>
</comment>
<accession>A0A4S4G695</accession>
<feature type="transmembrane region" description="Helical" evidence="9">
    <location>
        <begin position="113"/>
        <end position="136"/>
    </location>
</feature>
<feature type="transmembrane region" description="Helical" evidence="9">
    <location>
        <begin position="269"/>
        <end position="288"/>
    </location>
</feature>
<dbReference type="GO" id="GO:0015297">
    <property type="term" value="F:antiporter activity"/>
    <property type="evidence" value="ECO:0007669"/>
    <property type="project" value="UniProtKB-KW"/>
</dbReference>
<feature type="transmembrane region" description="Helical" evidence="9">
    <location>
        <begin position="334"/>
        <end position="359"/>
    </location>
</feature>
<feature type="transmembrane region" description="Helical" evidence="9">
    <location>
        <begin position="6"/>
        <end position="26"/>
    </location>
</feature>
<keyword evidence="4" id="KW-0050">Antiport</keyword>
<feature type="transmembrane region" description="Helical" evidence="9">
    <location>
        <begin position="59"/>
        <end position="77"/>
    </location>
</feature>
<gene>
    <name evidence="11" type="ORF">E5986_03005</name>
</gene>
<evidence type="ECO:0000256" key="4">
    <source>
        <dbReference type="ARBA" id="ARBA00022449"/>
    </source>
</evidence>
<dbReference type="GO" id="GO:1902600">
    <property type="term" value="P:proton transmembrane transport"/>
    <property type="evidence" value="ECO:0007669"/>
    <property type="project" value="InterPro"/>
</dbReference>
<comment type="subcellular location">
    <subcellularLocation>
        <location evidence="1">Membrane</location>
        <topology evidence="1">Multi-pass membrane protein</topology>
    </subcellularLocation>
</comment>
<feature type="transmembrane region" description="Helical" evidence="9">
    <location>
        <begin position="300"/>
        <end position="322"/>
    </location>
</feature>
<sequence length="463" mass="49541">MVTDLVSLAIIALIAVICPIICKLIPNKAVPETVLLLAAGALAGPHLLNIVHVTDATSLLSDLGLAFLFLLAGYEISPKSLTGAEGKRGAVTWFATFAIAFLVVVAWPSFSVFSVDGMAVAIALTTTALGTLLPILQERGLMGTRIGTEILAYGTWGELLPVLAMTLLLSTRAKWETMLILLAFIAIALIAATVPKQAERLGGWLYRFVVENANTNSQMLVRTVNLLLIGLTAISALFDLDIVLGAFAAGFIMRYLIPDGNPTLEMKHSAMAYGFFIPLFFVMSGAKIDVTAIAANPELLVLFIALLLFVRALPIFVSLSLGKTSRDMTVPERLTVAFYCTTALPIIVAVTTVAVNAGAMDQGTASVLVAAGGITVFIMPLLASVTARSVNAHLGEALREIREQPRAVARILAEHRRHERELHRQLKARLREAGLKHSDVFDLTQRCPGGICPVPPEADDDGK</sequence>
<dbReference type="Gene3D" id="1.20.1530.20">
    <property type="match status" value="1"/>
</dbReference>
<keyword evidence="6 9" id="KW-1133">Transmembrane helix</keyword>
<dbReference type="InterPro" id="IPR038770">
    <property type="entry name" value="Na+/solute_symporter_sf"/>
</dbReference>
<evidence type="ECO:0000313" key="11">
    <source>
        <dbReference type="EMBL" id="THG38398.1"/>
    </source>
</evidence>
<feature type="transmembrane region" description="Helical" evidence="9">
    <location>
        <begin position="33"/>
        <end position="53"/>
    </location>
</feature>